<reference evidence="2" key="2">
    <citation type="submission" date="2023-04" db="EMBL/GenBank/DDBJ databases">
        <authorList>
            <person name="Bruccoleri R.E."/>
            <person name="Oakeley E.J."/>
            <person name="Faust A.-M."/>
            <person name="Dessus-Babus S."/>
            <person name="Altorfer M."/>
            <person name="Burckhardt D."/>
            <person name="Oertli M."/>
            <person name="Naumann U."/>
            <person name="Petersen F."/>
            <person name="Wong J."/>
        </authorList>
    </citation>
    <scope>NUCLEOTIDE SEQUENCE</scope>
    <source>
        <strain evidence="2">GSM-AAB239-AS_SAM_17_03QT</strain>
        <tissue evidence="2">Leaf</tissue>
    </source>
</reference>
<evidence type="ECO:0000256" key="1">
    <source>
        <dbReference type="SAM" id="MobiDB-lite"/>
    </source>
</evidence>
<feature type="region of interest" description="Disordered" evidence="1">
    <location>
        <begin position="1"/>
        <end position="43"/>
    </location>
</feature>
<sequence>MSTSSSLLLSQPLLLKKERRLPSPPQARPEDHHRVPKDRARHHIRGTARHFCLRRPGWRQLPHHRLLPQVLRQ</sequence>
<name>A0AAX6HE84_IRIPA</name>
<dbReference type="EMBL" id="JANAVB010010230">
    <property type="protein sequence ID" value="KAJ6838978.1"/>
    <property type="molecule type" value="Genomic_DNA"/>
</dbReference>
<feature type="compositionally biased region" description="Basic residues" evidence="1">
    <location>
        <begin position="34"/>
        <end position="43"/>
    </location>
</feature>
<feature type="compositionally biased region" description="Low complexity" evidence="1">
    <location>
        <begin position="1"/>
        <end position="14"/>
    </location>
</feature>
<protein>
    <submittedName>
        <fullName evidence="2">Uncharacterized protein</fullName>
    </submittedName>
</protein>
<reference evidence="2" key="1">
    <citation type="journal article" date="2023" name="GigaByte">
        <title>Genome assembly of the bearded iris, Iris pallida Lam.</title>
        <authorList>
            <person name="Bruccoleri R.E."/>
            <person name="Oakeley E.J."/>
            <person name="Faust A.M.E."/>
            <person name="Altorfer M."/>
            <person name="Dessus-Babus S."/>
            <person name="Burckhardt D."/>
            <person name="Oertli M."/>
            <person name="Naumann U."/>
            <person name="Petersen F."/>
            <person name="Wong J."/>
        </authorList>
    </citation>
    <scope>NUCLEOTIDE SEQUENCE</scope>
    <source>
        <strain evidence="2">GSM-AAB239-AS_SAM_17_03QT</strain>
    </source>
</reference>
<keyword evidence="3" id="KW-1185">Reference proteome</keyword>
<organism evidence="2 3">
    <name type="scientific">Iris pallida</name>
    <name type="common">Sweet iris</name>
    <dbReference type="NCBI Taxonomy" id="29817"/>
    <lineage>
        <taxon>Eukaryota</taxon>
        <taxon>Viridiplantae</taxon>
        <taxon>Streptophyta</taxon>
        <taxon>Embryophyta</taxon>
        <taxon>Tracheophyta</taxon>
        <taxon>Spermatophyta</taxon>
        <taxon>Magnoliopsida</taxon>
        <taxon>Liliopsida</taxon>
        <taxon>Asparagales</taxon>
        <taxon>Iridaceae</taxon>
        <taxon>Iridoideae</taxon>
        <taxon>Irideae</taxon>
        <taxon>Iris</taxon>
    </lineage>
</organism>
<evidence type="ECO:0000313" key="2">
    <source>
        <dbReference type="EMBL" id="KAJ6838978.1"/>
    </source>
</evidence>
<evidence type="ECO:0000313" key="3">
    <source>
        <dbReference type="Proteomes" id="UP001140949"/>
    </source>
</evidence>
<comment type="caution">
    <text evidence="2">The sequence shown here is derived from an EMBL/GenBank/DDBJ whole genome shotgun (WGS) entry which is preliminary data.</text>
</comment>
<proteinExistence type="predicted"/>
<dbReference type="Proteomes" id="UP001140949">
    <property type="component" value="Unassembled WGS sequence"/>
</dbReference>
<accession>A0AAX6HE84</accession>
<gene>
    <name evidence="2" type="ORF">M6B38_317460</name>
</gene>
<dbReference type="AlphaFoldDB" id="A0AAX6HE84"/>